<evidence type="ECO:0000256" key="1">
    <source>
        <dbReference type="ARBA" id="ARBA00022475"/>
    </source>
</evidence>
<dbReference type="InterPro" id="IPR029052">
    <property type="entry name" value="Metallo-depent_PP-like"/>
</dbReference>
<evidence type="ECO:0000256" key="5">
    <source>
        <dbReference type="ARBA" id="ARBA00023211"/>
    </source>
</evidence>
<keyword evidence="4" id="KW-0472">Membrane</keyword>
<dbReference type="Gene3D" id="3.60.21.10">
    <property type="match status" value="1"/>
</dbReference>
<gene>
    <name evidence="8" type="ORF">QRD43_14250</name>
</gene>
<dbReference type="Proteomes" id="UP001238603">
    <property type="component" value="Unassembled WGS sequence"/>
</dbReference>
<dbReference type="RefSeq" id="WP_285983125.1">
    <property type="nucleotide sequence ID" value="NZ_JASVDS010000003.1"/>
</dbReference>
<accession>A0ABT7LLE6</accession>
<evidence type="ECO:0000256" key="6">
    <source>
        <dbReference type="SAM" id="MobiDB-lite"/>
    </source>
</evidence>
<keyword evidence="2" id="KW-0997">Cell inner membrane</keyword>
<keyword evidence="5" id="KW-0464">Manganese</keyword>
<dbReference type="GO" id="GO:0016787">
    <property type="term" value="F:hydrolase activity"/>
    <property type="evidence" value="ECO:0007669"/>
    <property type="project" value="UniProtKB-KW"/>
</dbReference>
<keyword evidence="9" id="KW-1185">Reference proteome</keyword>
<sequence length="310" mass="35166">MPHDTLLARVATLVPAVAVPPAPREPGGTDEPRPRLRVRTVWISDLHLGTPGCQAGHLLEFLRAVECEQLFLVGDIIDGWQLRRSWYWPQAHNDVVQKLLRKARKGCRVIFIPGNHDEFARKYVQHSFGGIEVAEDWIHETADGRKLWITHGDLFDGVIQCAKWLAHVGDSLYEFTLRLNRHLNRLRARMGLPYWSLSRYLKLKVKRAMSYVSQFEEAVAREARRRGVHGVVCGHIHHAELREIDGVLYANDGDWVESLTALVEHPDGRLEILDWTAFSQRGDAACEDRTVTAPAGPPADRRHAPVTMPS</sequence>
<keyword evidence="1" id="KW-1003">Cell membrane</keyword>
<evidence type="ECO:0000256" key="2">
    <source>
        <dbReference type="ARBA" id="ARBA00022519"/>
    </source>
</evidence>
<dbReference type="PANTHER" id="PTHR34990:SF2">
    <property type="entry name" value="BLL8164 PROTEIN"/>
    <property type="match status" value="1"/>
</dbReference>
<dbReference type="SUPFAM" id="SSF56300">
    <property type="entry name" value="Metallo-dependent phosphatases"/>
    <property type="match status" value="1"/>
</dbReference>
<comment type="caution">
    <text evidence="8">The sequence shown here is derived from an EMBL/GenBank/DDBJ whole genome shotgun (WGS) entry which is preliminary data.</text>
</comment>
<evidence type="ECO:0000259" key="7">
    <source>
        <dbReference type="Pfam" id="PF00149"/>
    </source>
</evidence>
<dbReference type="PANTHER" id="PTHR34990">
    <property type="entry name" value="UDP-2,3-DIACYLGLUCOSAMINE HYDROLASE-RELATED"/>
    <property type="match status" value="1"/>
</dbReference>
<organism evidence="8 9">
    <name type="scientific">Roseateles subflavus</name>
    <dbReference type="NCBI Taxonomy" id="3053353"/>
    <lineage>
        <taxon>Bacteria</taxon>
        <taxon>Pseudomonadati</taxon>
        <taxon>Pseudomonadota</taxon>
        <taxon>Betaproteobacteria</taxon>
        <taxon>Burkholderiales</taxon>
        <taxon>Sphaerotilaceae</taxon>
        <taxon>Roseateles</taxon>
    </lineage>
</organism>
<evidence type="ECO:0000313" key="8">
    <source>
        <dbReference type="EMBL" id="MDL5033072.1"/>
    </source>
</evidence>
<keyword evidence="3" id="KW-0479">Metal-binding</keyword>
<reference evidence="8 9" key="1">
    <citation type="submission" date="2023-06" db="EMBL/GenBank/DDBJ databases">
        <title>Pelomonas sp. APW6 16S ribosomal RNA gene genome sequencing and assembly.</title>
        <authorList>
            <person name="Woo H."/>
        </authorList>
    </citation>
    <scope>NUCLEOTIDE SEQUENCE [LARGE SCALE GENOMIC DNA]</scope>
    <source>
        <strain evidence="8 9">APW6</strain>
    </source>
</reference>
<dbReference type="CDD" id="cd07398">
    <property type="entry name" value="MPP_YbbF-LpxH"/>
    <property type="match status" value="1"/>
</dbReference>
<dbReference type="InterPro" id="IPR004843">
    <property type="entry name" value="Calcineurin-like_PHP"/>
</dbReference>
<dbReference type="Pfam" id="PF00149">
    <property type="entry name" value="Metallophos"/>
    <property type="match status" value="1"/>
</dbReference>
<feature type="region of interest" description="Disordered" evidence="6">
    <location>
        <begin position="289"/>
        <end position="310"/>
    </location>
</feature>
<proteinExistence type="predicted"/>
<protein>
    <submittedName>
        <fullName evidence="8">UDP-2,3-diacylglucosamine diphosphatase</fullName>
        <ecNumber evidence="8">3.6.1.54</ecNumber>
    </submittedName>
</protein>
<evidence type="ECO:0000256" key="4">
    <source>
        <dbReference type="ARBA" id="ARBA00023136"/>
    </source>
</evidence>
<evidence type="ECO:0000256" key="3">
    <source>
        <dbReference type="ARBA" id="ARBA00022723"/>
    </source>
</evidence>
<feature type="domain" description="Calcineurin-like phosphoesterase" evidence="7">
    <location>
        <begin position="39"/>
        <end position="238"/>
    </location>
</feature>
<dbReference type="EMBL" id="JASVDS010000003">
    <property type="protein sequence ID" value="MDL5033072.1"/>
    <property type="molecule type" value="Genomic_DNA"/>
</dbReference>
<keyword evidence="8" id="KW-0378">Hydrolase</keyword>
<dbReference type="EC" id="3.6.1.54" evidence="8"/>
<name>A0ABT7LLE6_9BURK</name>
<dbReference type="InterPro" id="IPR043461">
    <property type="entry name" value="LpxH-like"/>
</dbReference>
<evidence type="ECO:0000313" key="9">
    <source>
        <dbReference type="Proteomes" id="UP001238603"/>
    </source>
</evidence>